<feature type="region of interest" description="Disordered" evidence="1">
    <location>
        <begin position="537"/>
        <end position="558"/>
    </location>
</feature>
<dbReference type="Pfam" id="PF06985">
    <property type="entry name" value="HET"/>
    <property type="match status" value="1"/>
</dbReference>
<dbReference type="Proteomes" id="UP001396898">
    <property type="component" value="Unassembled WGS sequence"/>
</dbReference>
<accession>A0ABR1R7K0</accession>
<proteinExistence type="predicted"/>
<gene>
    <name evidence="3" type="ORF">PG991_013974</name>
</gene>
<comment type="caution">
    <text evidence="3">The sequence shown here is derived from an EMBL/GenBank/DDBJ whole genome shotgun (WGS) entry which is preliminary data.</text>
</comment>
<sequence length="755" mass="85510">MESIMNSPMMPAQLAISTSDIKQRPLGWTPTELDGIYLLCSVCDLFWDLITEKNAERERLLETGLNIAEILAMDCSVHKEVFRKLFIPSDAGLYNIAISVEDSILDFPGLVFLKLGIVQGVGLEDHPSRFSLATSPWFDMGLINFWKNQCISDHGQPCGNLWMIDQTKPAWLIDTRRKCLVPGNEGGAYICLSYQWGKRPTYQTRKAALSDLQKPGYLDQADIKARLPAVVSQSMQLVEGMNERYLWVDTLCIPQDDEDFKDTEMDRMGAIYGSALLTIVAAEGDGDHGIPGAPGAAARISNQRLLKFAHHTLIQLPAYEYMDKTRGTAYRKRGWTFQEYTMSARKLIFVDSRVHWECGYATWDEQRPMTETSEEADTAVYLTAHGLPDLYTYWSIGRDFNHRDLTHDSDALRAISGMLAVLGRGFDGGFLFGLPVMFFDLALWWKPLLSDTELRRRSTPSQQLESMTAHLPSWSWVGWQGQVSCCGDEIGFEVNASKLSQTHSITTWYAGHEPHGLQRRPIASWFHRRPLHCDPYPPPPGWTSEELAPAPSQRNTKPPGCGRHVFRHDSVPHKTFWYHLPTHDTGSNNSTAIPSQMPYLFGRTTRVHMHVSERFPENLPVQDDVTTSPKLYLRDDCGNHVGHTWLHTESDFSLIPVDDGVGFRIELAAICRRTLIGDDPLWKGVGDPVKTAANGEERDEYAAYWSKNELVYRDYYAVLWIEWNNGIAYRQASGVVERSAWDNHPGLEEFDLVLG</sequence>
<evidence type="ECO:0000313" key="3">
    <source>
        <dbReference type="EMBL" id="KAK8001752.1"/>
    </source>
</evidence>
<evidence type="ECO:0000313" key="4">
    <source>
        <dbReference type="Proteomes" id="UP001396898"/>
    </source>
</evidence>
<dbReference type="PANTHER" id="PTHR33112">
    <property type="entry name" value="DOMAIN PROTEIN, PUTATIVE-RELATED"/>
    <property type="match status" value="1"/>
</dbReference>
<keyword evidence="4" id="KW-1185">Reference proteome</keyword>
<name>A0ABR1R7K0_9PEZI</name>
<dbReference type="PANTHER" id="PTHR33112:SF16">
    <property type="entry name" value="HETEROKARYON INCOMPATIBILITY DOMAIN-CONTAINING PROTEIN"/>
    <property type="match status" value="1"/>
</dbReference>
<evidence type="ECO:0000256" key="1">
    <source>
        <dbReference type="SAM" id="MobiDB-lite"/>
    </source>
</evidence>
<feature type="domain" description="Heterokaryon incompatibility" evidence="2">
    <location>
        <begin position="189"/>
        <end position="339"/>
    </location>
</feature>
<dbReference type="InterPro" id="IPR010730">
    <property type="entry name" value="HET"/>
</dbReference>
<protein>
    <recommendedName>
        <fullName evidence="2">Heterokaryon incompatibility domain-containing protein</fullName>
    </recommendedName>
</protein>
<reference evidence="3 4" key="1">
    <citation type="submission" date="2023-01" db="EMBL/GenBank/DDBJ databases">
        <title>Analysis of 21 Apiospora genomes using comparative genomics revels a genus with tremendous synthesis potential of carbohydrate active enzymes and secondary metabolites.</title>
        <authorList>
            <person name="Sorensen T."/>
        </authorList>
    </citation>
    <scope>NUCLEOTIDE SEQUENCE [LARGE SCALE GENOMIC DNA]</scope>
    <source>
        <strain evidence="3 4">CBS 20057</strain>
    </source>
</reference>
<dbReference type="EMBL" id="JAQQWI010000018">
    <property type="protein sequence ID" value="KAK8001752.1"/>
    <property type="molecule type" value="Genomic_DNA"/>
</dbReference>
<organism evidence="3 4">
    <name type="scientific">Apiospora marii</name>
    <dbReference type="NCBI Taxonomy" id="335849"/>
    <lineage>
        <taxon>Eukaryota</taxon>
        <taxon>Fungi</taxon>
        <taxon>Dikarya</taxon>
        <taxon>Ascomycota</taxon>
        <taxon>Pezizomycotina</taxon>
        <taxon>Sordariomycetes</taxon>
        <taxon>Xylariomycetidae</taxon>
        <taxon>Amphisphaeriales</taxon>
        <taxon>Apiosporaceae</taxon>
        <taxon>Apiospora</taxon>
    </lineage>
</organism>
<evidence type="ECO:0000259" key="2">
    <source>
        <dbReference type="Pfam" id="PF06985"/>
    </source>
</evidence>